<dbReference type="PANTHER" id="PTHR43441">
    <property type="entry name" value="RIBOSOMAL-PROTEIN-SERINE ACETYLTRANSFERASE"/>
    <property type="match status" value="1"/>
</dbReference>
<evidence type="ECO:0000313" key="3">
    <source>
        <dbReference type="EMBL" id="GHI13807.1"/>
    </source>
</evidence>
<dbReference type="InterPro" id="IPR000182">
    <property type="entry name" value="GNAT_dom"/>
</dbReference>
<evidence type="ECO:0000313" key="4">
    <source>
        <dbReference type="Proteomes" id="UP000660554"/>
    </source>
</evidence>
<dbReference type="PROSITE" id="PS51186">
    <property type="entry name" value="GNAT"/>
    <property type="match status" value="1"/>
</dbReference>
<dbReference type="Proteomes" id="UP000660554">
    <property type="component" value="Unassembled WGS sequence"/>
</dbReference>
<gene>
    <name evidence="3" type="ORF">Scinn_32700</name>
</gene>
<accession>A0ABQ3NM09</accession>
<dbReference type="InterPro" id="IPR051908">
    <property type="entry name" value="Ribosomal_N-acetyltransferase"/>
</dbReference>
<organism evidence="3 4">
    <name type="scientific">Streptomyces virginiae</name>
    <name type="common">Streptomyces cinnamonensis</name>
    <dbReference type="NCBI Taxonomy" id="1961"/>
    <lineage>
        <taxon>Bacteria</taxon>
        <taxon>Bacillati</taxon>
        <taxon>Actinomycetota</taxon>
        <taxon>Actinomycetes</taxon>
        <taxon>Kitasatosporales</taxon>
        <taxon>Streptomycetaceae</taxon>
        <taxon>Streptomyces</taxon>
    </lineage>
</organism>
<sequence length="208" mass="21974">MGMLEAQADRVGRGETVEFRPTGGSMTPLVHSRQKVRVAPAALATARLDLLPLLPEHADEMGPVLADPALHAFTGGAPLSREALRARYERLAAGSPDPAVVWANWVLRLRGPGRLVGTVQATIVPDDGLAELAWVVGVPWQGNGFASEAARALSAWLEGLQVGRLVAHVRPDHAASAAVARACGLRPTGHRRDGEVRWQSPGRAGAHA</sequence>
<proteinExistence type="predicted"/>
<comment type="caution">
    <text evidence="3">The sequence shown here is derived from an EMBL/GenBank/DDBJ whole genome shotgun (WGS) entry which is preliminary data.</text>
</comment>
<reference evidence="4" key="1">
    <citation type="submission" date="2020-09" db="EMBL/GenBank/DDBJ databases">
        <title>Whole genome shotgun sequence of Streptomyces cinnamonensis NBRC 15873.</title>
        <authorList>
            <person name="Komaki H."/>
            <person name="Tamura T."/>
        </authorList>
    </citation>
    <scope>NUCLEOTIDE SEQUENCE [LARGE SCALE GENOMIC DNA]</scope>
    <source>
        <strain evidence="4">NBRC 15873</strain>
    </source>
</reference>
<dbReference type="InterPro" id="IPR016181">
    <property type="entry name" value="Acyl_CoA_acyltransferase"/>
</dbReference>
<feature type="region of interest" description="Disordered" evidence="1">
    <location>
        <begin position="1"/>
        <end position="25"/>
    </location>
</feature>
<feature type="domain" description="N-acetyltransferase" evidence="2">
    <location>
        <begin position="48"/>
        <end position="203"/>
    </location>
</feature>
<dbReference type="Gene3D" id="3.40.630.30">
    <property type="match status" value="1"/>
</dbReference>
<dbReference type="Pfam" id="PF13302">
    <property type="entry name" value="Acetyltransf_3"/>
    <property type="match status" value="1"/>
</dbReference>
<evidence type="ECO:0000259" key="2">
    <source>
        <dbReference type="PROSITE" id="PS51186"/>
    </source>
</evidence>
<dbReference type="EMBL" id="BNDV01000008">
    <property type="protein sequence ID" value="GHI13807.1"/>
    <property type="molecule type" value="Genomic_DNA"/>
</dbReference>
<protein>
    <recommendedName>
        <fullName evidence="2">N-acetyltransferase domain-containing protein</fullName>
    </recommendedName>
</protein>
<evidence type="ECO:0000256" key="1">
    <source>
        <dbReference type="SAM" id="MobiDB-lite"/>
    </source>
</evidence>
<name>A0ABQ3NM09_STRVG</name>
<feature type="compositionally biased region" description="Basic and acidic residues" evidence="1">
    <location>
        <begin position="7"/>
        <end position="18"/>
    </location>
</feature>
<keyword evidence="4" id="KW-1185">Reference proteome</keyword>
<dbReference type="SUPFAM" id="SSF55729">
    <property type="entry name" value="Acyl-CoA N-acyltransferases (Nat)"/>
    <property type="match status" value="1"/>
</dbReference>
<dbReference type="PANTHER" id="PTHR43441:SF10">
    <property type="entry name" value="ACETYLTRANSFERASE"/>
    <property type="match status" value="1"/>
</dbReference>